<dbReference type="Gene3D" id="3.30.40.10">
    <property type="entry name" value="Zinc/RING finger domain, C3HC4 (zinc finger)"/>
    <property type="match status" value="1"/>
</dbReference>
<dbReference type="InterPro" id="IPR011011">
    <property type="entry name" value="Znf_FYVE_PHD"/>
</dbReference>
<proteinExistence type="predicted"/>
<organism evidence="1 2">
    <name type="scientific">Henosepilachna vigintioctopunctata</name>
    <dbReference type="NCBI Taxonomy" id="420089"/>
    <lineage>
        <taxon>Eukaryota</taxon>
        <taxon>Metazoa</taxon>
        <taxon>Ecdysozoa</taxon>
        <taxon>Arthropoda</taxon>
        <taxon>Hexapoda</taxon>
        <taxon>Insecta</taxon>
        <taxon>Pterygota</taxon>
        <taxon>Neoptera</taxon>
        <taxon>Endopterygota</taxon>
        <taxon>Coleoptera</taxon>
        <taxon>Polyphaga</taxon>
        <taxon>Cucujiformia</taxon>
        <taxon>Coccinelloidea</taxon>
        <taxon>Coccinellidae</taxon>
        <taxon>Epilachninae</taxon>
        <taxon>Epilachnini</taxon>
        <taxon>Henosepilachna</taxon>
    </lineage>
</organism>
<sequence length="117" mass="13013">MPGKCSLCPEVNRGNPGISCQGQCRGPFLPRCVGLTATFVDLSDNSGFSWTCRQCGYITNNNITALRIGDFITKMDMLLKDLTLVKAKFYSDKIDEQMEKVRCNIKTVDGLKHELMG</sequence>
<gene>
    <name evidence="1" type="ORF">WA026_015281</name>
</gene>
<name>A0AAW1TUN2_9CUCU</name>
<dbReference type="SUPFAM" id="SSF57903">
    <property type="entry name" value="FYVE/PHD zinc finger"/>
    <property type="match status" value="1"/>
</dbReference>
<evidence type="ECO:0000313" key="1">
    <source>
        <dbReference type="EMBL" id="KAK9872032.1"/>
    </source>
</evidence>
<evidence type="ECO:0000313" key="2">
    <source>
        <dbReference type="Proteomes" id="UP001431783"/>
    </source>
</evidence>
<dbReference type="EMBL" id="JARQZJ010000008">
    <property type="protein sequence ID" value="KAK9872032.1"/>
    <property type="molecule type" value="Genomic_DNA"/>
</dbReference>
<comment type="caution">
    <text evidence="1">The sequence shown here is derived from an EMBL/GenBank/DDBJ whole genome shotgun (WGS) entry which is preliminary data.</text>
</comment>
<accession>A0AAW1TUN2</accession>
<dbReference type="Proteomes" id="UP001431783">
    <property type="component" value="Unassembled WGS sequence"/>
</dbReference>
<reference evidence="1 2" key="1">
    <citation type="submission" date="2023-03" db="EMBL/GenBank/DDBJ databases">
        <title>Genome insight into feeding habits of ladybird beetles.</title>
        <authorList>
            <person name="Li H.-S."/>
            <person name="Huang Y.-H."/>
            <person name="Pang H."/>
        </authorList>
    </citation>
    <scope>NUCLEOTIDE SEQUENCE [LARGE SCALE GENOMIC DNA]</scope>
    <source>
        <strain evidence="1">SYSU_2023b</strain>
        <tissue evidence="1">Whole body</tissue>
    </source>
</reference>
<protein>
    <submittedName>
        <fullName evidence="1">Uncharacterized protein</fullName>
    </submittedName>
</protein>
<dbReference type="AlphaFoldDB" id="A0AAW1TUN2"/>
<keyword evidence="2" id="KW-1185">Reference proteome</keyword>
<dbReference type="InterPro" id="IPR013083">
    <property type="entry name" value="Znf_RING/FYVE/PHD"/>
</dbReference>